<dbReference type="PROSITE" id="PS51186">
    <property type="entry name" value="GNAT"/>
    <property type="match status" value="1"/>
</dbReference>
<keyword evidence="1" id="KW-0808">Transferase</keyword>
<proteinExistence type="predicted"/>
<accession>A0A1V4HI15</accession>
<keyword evidence="5" id="KW-1185">Reference proteome</keyword>
<reference evidence="5" key="1">
    <citation type="submission" date="2016-07" db="EMBL/GenBank/DDBJ databases">
        <authorList>
            <person name="Florea S."/>
            <person name="Webb J.S."/>
            <person name="Jaromczyk J."/>
            <person name="Schardl C.L."/>
        </authorList>
    </citation>
    <scope>NUCLEOTIDE SEQUENCE [LARGE SCALE GENOMIC DNA]</scope>
    <source>
        <strain evidence="5">CY1</strain>
    </source>
</reference>
<dbReference type="Gene3D" id="3.40.630.30">
    <property type="match status" value="1"/>
</dbReference>
<gene>
    <name evidence="4" type="ORF">BC351_28465</name>
</gene>
<keyword evidence="2" id="KW-0012">Acyltransferase</keyword>
<dbReference type="PANTHER" id="PTHR43800:SF1">
    <property type="entry name" value="PEPTIDYL-LYSINE N-ACETYLTRANSFERASE YJAB"/>
    <property type="match status" value="1"/>
</dbReference>
<dbReference type="SUPFAM" id="SSF55729">
    <property type="entry name" value="Acyl-CoA N-acyltransferases (Nat)"/>
    <property type="match status" value="1"/>
</dbReference>
<name>A0A1V4HI15_9BACL</name>
<dbReference type="InterPro" id="IPR000182">
    <property type="entry name" value="GNAT_dom"/>
</dbReference>
<comment type="caution">
    <text evidence="4">The sequence shown here is derived from an EMBL/GenBank/DDBJ whole genome shotgun (WGS) entry which is preliminary data.</text>
</comment>
<dbReference type="Proteomes" id="UP000190626">
    <property type="component" value="Unassembled WGS sequence"/>
</dbReference>
<evidence type="ECO:0000256" key="1">
    <source>
        <dbReference type="ARBA" id="ARBA00022679"/>
    </source>
</evidence>
<evidence type="ECO:0000313" key="4">
    <source>
        <dbReference type="EMBL" id="OPH56428.1"/>
    </source>
</evidence>
<evidence type="ECO:0000259" key="3">
    <source>
        <dbReference type="PROSITE" id="PS51186"/>
    </source>
</evidence>
<feature type="domain" description="N-acetyltransferase" evidence="3">
    <location>
        <begin position="6"/>
        <end position="174"/>
    </location>
</feature>
<dbReference type="EMBL" id="MBTG01000016">
    <property type="protein sequence ID" value="OPH56428.1"/>
    <property type="molecule type" value="Genomic_DNA"/>
</dbReference>
<dbReference type="Pfam" id="PF00583">
    <property type="entry name" value="Acetyltransf_1"/>
    <property type="match status" value="1"/>
</dbReference>
<evidence type="ECO:0000256" key="2">
    <source>
        <dbReference type="ARBA" id="ARBA00023315"/>
    </source>
</evidence>
<dbReference type="InterPro" id="IPR016181">
    <property type="entry name" value="Acyl_CoA_acyltransferase"/>
</dbReference>
<evidence type="ECO:0000313" key="5">
    <source>
        <dbReference type="Proteomes" id="UP000190626"/>
    </source>
</evidence>
<dbReference type="AlphaFoldDB" id="A0A1V4HI15"/>
<organism evidence="4 5">
    <name type="scientific">Paenibacillus ferrarius</name>
    <dbReference type="NCBI Taxonomy" id="1469647"/>
    <lineage>
        <taxon>Bacteria</taxon>
        <taxon>Bacillati</taxon>
        <taxon>Bacillota</taxon>
        <taxon>Bacilli</taxon>
        <taxon>Bacillales</taxon>
        <taxon>Paenibacillaceae</taxon>
        <taxon>Paenibacillus</taxon>
    </lineage>
</organism>
<protein>
    <recommendedName>
        <fullName evidence="3">N-acetyltransferase domain-containing protein</fullName>
    </recommendedName>
</protein>
<dbReference type="STRING" id="1469647.BC351_28465"/>
<dbReference type="PANTHER" id="PTHR43800">
    <property type="entry name" value="PEPTIDYL-LYSINE N-ACETYLTRANSFERASE YJAB"/>
    <property type="match status" value="1"/>
</dbReference>
<dbReference type="GO" id="GO:0016747">
    <property type="term" value="F:acyltransferase activity, transferring groups other than amino-acyl groups"/>
    <property type="evidence" value="ECO:0007669"/>
    <property type="project" value="InterPro"/>
</dbReference>
<dbReference type="CDD" id="cd04301">
    <property type="entry name" value="NAT_SF"/>
    <property type="match status" value="1"/>
</dbReference>
<sequence length="182" mass="20612">MAVNWMKIRNAVLEDVDGIVKVHIDSLKTSHIGILPSDFLDNLTHEWSSPRFTEALSKPLKDASLYIAENENGKIVGFIWGGAERNGDDVYQGEIYAIYVLNEYQGAGIGRQLVEALVEDLLRHHIRSMLVMVFAENISSRRFYEAMGGRKIREGTVTVKGEVYKDVVYGWTNIENISHKLK</sequence>